<accession>A0A4Z2EI70</accession>
<proteinExistence type="predicted"/>
<protein>
    <submittedName>
        <fullName evidence="2">Uncharacterized protein</fullName>
    </submittedName>
</protein>
<keyword evidence="3" id="KW-1185">Reference proteome</keyword>
<evidence type="ECO:0000313" key="2">
    <source>
        <dbReference type="EMBL" id="TNN28311.1"/>
    </source>
</evidence>
<dbReference type="AlphaFoldDB" id="A0A4Z2EI70"/>
<reference evidence="2 3" key="1">
    <citation type="submission" date="2019-03" db="EMBL/GenBank/DDBJ databases">
        <title>First draft genome of Liparis tanakae, snailfish: a comprehensive survey of snailfish specific genes.</title>
        <authorList>
            <person name="Kim W."/>
            <person name="Song I."/>
            <person name="Jeong J.-H."/>
            <person name="Kim D."/>
            <person name="Kim S."/>
            <person name="Ryu S."/>
            <person name="Song J.Y."/>
            <person name="Lee S.K."/>
        </authorList>
    </citation>
    <scope>NUCLEOTIDE SEQUENCE [LARGE SCALE GENOMIC DNA]</scope>
    <source>
        <tissue evidence="2">Muscle</tissue>
    </source>
</reference>
<sequence length="75" mass="8039">MDAADGTSGPAAISGDLGIGKVPVQMQMNECREKQSGRGQRDGHEGRQIEGEREPGRGYHPRRSLSQPLIVACAH</sequence>
<comment type="caution">
    <text evidence="2">The sequence shown here is derived from an EMBL/GenBank/DDBJ whole genome shotgun (WGS) entry which is preliminary data.</text>
</comment>
<evidence type="ECO:0000313" key="3">
    <source>
        <dbReference type="Proteomes" id="UP000314294"/>
    </source>
</evidence>
<dbReference type="EMBL" id="SRLO01007047">
    <property type="protein sequence ID" value="TNN28311.1"/>
    <property type="molecule type" value="Genomic_DNA"/>
</dbReference>
<gene>
    <name evidence="2" type="ORF">EYF80_061541</name>
</gene>
<feature type="compositionally biased region" description="Basic and acidic residues" evidence="1">
    <location>
        <begin position="31"/>
        <end position="57"/>
    </location>
</feature>
<feature type="region of interest" description="Disordered" evidence="1">
    <location>
        <begin position="31"/>
        <end position="75"/>
    </location>
</feature>
<name>A0A4Z2EI70_9TELE</name>
<evidence type="ECO:0000256" key="1">
    <source>
        <dbReference type="SAM" id="MobiDB-lite"/>
    </source>
</evidence>
<organism evidence="2 3">
    <name type="scientific">Liparis tanakae</name>
    <name type="common">Tanaka's snailfish</name>
    <dbReference type="NCBI Taxonomy" id="230148"/>
    <lineage>
        <taxon>Eukaryota</taxon>
        <taxon>Metazoa</taxon>
        <taxon>Chordata</taxon>
        <taxon>Craniata</taxon>
        <taxon>Vertebrata</taxon>
        <taxon>Euteleostomi</taxon>
        <taxon>Actinopterygii</taxon>
        <taxon>Neopterygii</taxon>
        <taxon>Teleostei</taxon>
        <taxon>Neoteleostei</taxon>
        <taxon>Acanthomorphata</taxon>
        <taxon>Eupercaria</taxon>
        <taxon>Perciformes</taxon>
        <taxon>Cottioidei</taxon>
        <taxon>Cottales</taxon>
        <taxon>Liparidae</taxon>
        <taxon>Liparis</taxon>
    </lineage>
</organism>
<dbReference type="Proteomes" id="UP000314294">
    <property type="component" value="Unassembled WGS sequence"/>
</dbReference>